<dbReference type="PANTHER" id="PTHR47150:SF5">
    <property type="entry name" value="OS07G0546750 PROTEIN"/>
    <property type="match status" value="1"/>
</dbReference>
<reference evidence="1" key="4">
    <citation type="submission" date="2002-02" db="EMBL/GenBank/DDBJ databases">
        <authorList>
            <person name="Town C.D."/>
            <person name="Kaul S."/>
        </authorList>
    </citation>
    <scope>NUCLEOTIDE SEQUENCE</scope>
</reference>
<dbReference type="PIR" id="T02603">
    <property type="entry name" value="T02603"/>
</dbReference>
<dbReference type="EMBL" id="AC004705">
    <property type="protein sequence ID" value="AAC24184.1"/>
    <property type="molecule type" value="Genomic_DNA"/>
</dbReference>
<dbReference type="EMBL" id="AC005398">
    <property type="protein sequence ID" value="AAM15054.1"/>
    <property type="molecule type" value="Genomic_DNA"/>
</dbReference>
<name>O80978_ARATH</name>
<organism evidence="1">
    <name type="scientific">Arabidopsis thaliana</name>
    <name type="common">Mouse-ear cress</name>
    <dbReference type="NCBI Taxonomy" id="3702"/>
    <lineage>
        <taxon>Eukaryota</taxon>
        <taxon>Viridiplantae</taxon>
        <taxon>Streptophyta</taxon>
        <taxon>Embryophyta</taxon>
        <taxon>Tracheophyta</taxon>
        <taxon>Spermatophyta</taxon>
        <taxon>Magnoliopsida</taxon>
        <taxon>eudicotyledons</taxon>
        <taxon>Gunneridae</taxon>
        <taxon>Pentapetalae</taxon>
        <taxon>rosids</taxon>
        <taxon>malvids</taxon>
        <taxon>Brassicales</taxon>
        <taxon>Brassicaceae</taxon>
        <taxon>Camelineae</taxon>
        <taxon>Arabidopsis</taxon>
    </lineage>
</organism>
<sequence>MDPYVAKYYWSMKFFDKHAVDKYLRIGENTLMSCMIHSVEAIIYLFGKEYLRRPTRQDLKRLLRIGELRGFLGMTGSIDCDKDSLFATNQEVCRKDVERAFGVLQARFAIVTNPTLI</sequence>
<evidence type="ECO:0000313" key="1">
    <source>
        <dbReference type="EMBL" id="AAC24184.1"/>
    </source>
</evidence>
<reference key="1">
    <citation type="journal article" date="1999" name="Nature">
        <title>Sequence and analysis of chromosome 2 of the plant Arabidopsis thaliana.</title>
        <authorList>
            <person name="Lin X."/>
            <person name="Kaul S."/>
            <person name="Rounsley S."/>
            <person name="Shea T.P."/>
            <person name="Benito M.I."/>
            <person name="Town C.D."/>
            <person name="Fujii C.Y."/>
            <person name="Mason T."/>
            <person name="Bowman C.L."/>
            <person name="Barnstead M."/>
            <person name="Feldblyum T.V."/>
            <person name="Buell C.R."/>
            <person name="Ketchum K.A."/>
            <person name="Lee J."/>
            <person name="Ronning C.M."/>
            <person name="Koo H.L."/>
            <person name="Moffat K.S."/>
            <person name="Cronin L.A."/>
            <person name="Shen M."/>
            <person name="Pai G."/>
            <person name="Van Aken S."/>
            <person name="Umayam L."/>
            <person name="Tallon L.J."/>
            <person name="Gill J.E."/>
            <person name="Adams M.D."/>
            <person name="Carrera A.J."/>
            <person name="Creasy T.H."/>
            <person name="Goodman H.M."/>
            <person name="Somerville C.R."/>
            <person name="Copenhaver G.P."/>
            <person name="Preuss D."/>
            <person name="Nierman W.C."/>
            <person name="White O."/>
            <person name="Eisen J.A."/>
            <person name="Salzberg S.L."/>
            <person name="Fraser C.M."/>
            <person name="Venter J.C."/>
        </authorList>
    </citation>
    <scope>NUCLEOTIDE SEQUENCE [LARGE SCALE GENOMIC DNA]</scope>
    <source>
        <strain>cv. Columbia</strain>
    </source>
</reference>
<accession>O80978</accession>
<dbReference type="AlphaFoldDB" id="O80978"/>
<evidence type="ECO:0000313" key="2">
    <source>
        <dbReference type="EMBL" id="AAM15054.1"/>
    </source>
</evidence>
<reference evidence="2" key="3">
    <citation type="submission" date="2000-03" db="EMBL/GenBank/DDBJ databases">
        <authorList>
            <person name="Rounsley S.D."/>
            <person name="Lin X."/>
            <person name="Kaul S."/>
            <person name="Shea T.P."/>
            <person name="Fujii C.Y."/>
            <person name="Mason T.M."/>
            <person name="Shen M."/>
            <person name="Ronning C.M."/>
            <person name="Fraser C.M."/>
            <person name="Somerville C.R."/>
            <person name="Venter J.C."/>
        </authorList>
    </citation>
    <scope>NUCLEOTIDE SEQUENCE</scope>
</reference>
<dbReference type="Pfam" id="PF04827">
    <property type="entry name" value="Plant_tran"/>
    <property type="match status" value="2"/>
</dbReference>
<dbReference type="InterPro" id="IPR006912">
    <property type="entry name" value="Harbinger_derived_prot"/>
</dbReference>
<dbReference type="PANTHER" id="PTHR47150">
    <property type="entry name" value="OS12G0169200 PROTEIN"/>
    <property type="match status" value="1"/>
</dbReference>
<proteinExistence type="predicted"/>
<protein>
    <submittedName>
        <fullName evidence="1">Uncharacterized protein At2g14730</fullName>
    </submittedName>
</protein>
<reference evidence="1" key="2">
    <citation type="submission" date="2000-03" db="EMBL/GenBank/DDBJ databases">
        <authorList>
            <person name="Rounsley S.D."/>
            <person name="Kaul S."/>
            <person name="Lin X."/>
            <person name="Ketchum K.A."/>
            <person name="Crosby M.L."/>
            <person name="Brandon R.C."/>
            <person name="Sykes S.M."/>
            <person name="Mason T.M."/>
            <person name="Kerlavage A.R."/>
            <person name="Adams M.D."/>
            <person name="Somerville C.R."/>
            <person name="Venter J.C."/>
        </authorList>
    </citation>
    <scope>NUCLEOTIDE SEQUENCE</scope>
</reference>